<proteinExistence type="predicted"/>
<dbReference type="Gramene" id="KOM40853">
    <property type="protein sequence ID" value="KOM40853"/>
    <property type="gene ID" value="LR48_Vigan04g105100"/>
</dbReference>
<reference evidence="2" key="1">
    <citation type="journal article" date="2015" name="Proc. Natl. Acad. Sci. U.S.A.">
        <title>Genome sequencing of adzuki bean (Vigna angularis) provides insight into high starch and low fat accumulation and domestication.</title>
        <authorList>
            <person name="Yang K."/>
            <person name="Tian Z."/>
            <person name="Chen C."/>
            <person name="Luo L."/>
            <person name="Zhao B."/>
            <person name="Wang Z."/>
            <person name="Yu L."/>
            <person name="Li Y."/>
            <person name="Sun Y."/>
            <person name="Li W."/>
            <person name="Chen Y."/>
            <person name="Li Y."/>
            <person name="Zhang Y."/>
            <person name="Ai D."/>
            <person name="Zhao J."/>
            <person name="Shang C."/>
            <person name="Ma Y."/>
            <person name="Wu B."/>
            <person name="Wang M."/>
            <person name="Gao L."/>
            <person name="Sun D."/>
            <person name="Zhang P."/>
            <person name="Guo F."/>
            <person name="Wang W."/>
            <person name="Li Y."/>
            <person name="Wang J."/>
            <person name="Varshney R.K."/>
            <person name="Wang J."/>
            <person name="Ling H.Q."/>
            <person name="Wan P."/>
        </authorList>
    </citation>
    <scope>NUCLEOTIDE SEQUENCE</scope>
    <source>
        <strain evidence="2">cv. Jingnong 6</strain>
    </source>
</reference>
<accession>A0A0L9UDM0</accession>
<dbReference type="EMBL" id="CM003374">
    <property type="protein sequence ID" value="KOM40853.1"/>
    <property type="molecule type" value="Genomic_DNA"/>
</dbReference>
<evidence type="ECO:0000313" key="1">
    <source>
        <dbReference type="EMBL" id="KOM40853.1"/>
    </source>
</evidence>
<organism evidence="1 2">
    <name type="scientific">Phaseolus angularis</name>
    <name type="common">Azuki bean</name>
    <name type="synonym">Vigna angularis</name>
    <dbReference type="NCBI Taxonomy" id="3914"/>
    <lineage>
        <taxon>Eukaryota</taxon>
        <taxon>Viridiplantae</taxon>
        <taxon>Streptophyta</taxon>
        <taxon>Embryophyta</taxon>
        <taxon>Tracheophyta</taxon>
        <taxon>Spermatophyta</taxon>
        <taxon>Magnoliopsida</taxon>
        <taxon>eudicotyledons</taxon>
        <taxon>Gunneridae</taxon>
        <taxon>Pentapetalae</taxon>
        <taxon>rosids</taxon>
        <taxon>fabids</taxon>
        <taxon>Fabales</taxon>
        <taxon>Fabaceae</taxon>
        <taxon>Papilionoideae</taxon>
        <taxon>50 kb inversion clade</taxon>
        <taxon>NPAAA clade</taxon>
        <taxon>indigoferoid/millettioid clade</taxon>
        <taxon>Phaseoleae</taxon>
        <taxon>Vigna</taxon>
    </lineage>
</organism>
<dbReference type="Proteomes" id="UP000053144">
    <property type="component" value="Chromosome 4"/>
</dbReference>
<sequence length="160" mass="17831">MVMKMKEDEKVPIILGRPFMKTAKVIINVDDGMIVLQDRGEKVIFNVFKVQQQIQEKEASHKAACKDAPLTSSKAAKPVIKGGRVSTEGYYFCIHLLMGVGKKVLDLQKGVGGFWVSDGQIYDHQNMMSQTCFTIGKYDRIVSSNKLGKTKYRSPKGLTA</sequence>
<name>A0A0L9UDM0_PHAAN</name>
<dbReference type="AlphaFoldDB" id="A0A0L9UDM0"/>
<protein>
    <submittedName>
        <fullName evidence="1">Uncharacterized protein</fullName>
    </submittedName>
</protein>
<evidence type="ECO:0000313" key="2">
    <source>
        <dbReference type="Proteomes" id="UP000053144"/>
    </source>
</evidence>
<gene>
    <name evidence="1" type="ORF">LR48_Vigan04g105100</name>
</gene>